<keyword evidence="2" id="KW-0812">Transmembrane</keyword>
<gene>
    <name evidence="5" type="ORF">MUY34_13560</name>
</gene>
<feature type="transmembrane region" description="Helical" evidence="2">
    <location>
        <begin position="341"/>
        <end position="360"/>
    </location>
</feature>
<evidence type="ECO:0000259" key="3">
    <source>
        <dbReference type="PROSITE" id="PS50902"/>
    </source>
</evidence>
<evidence type="ECO:0000313" key="6">
    <source>
        <dbReference type="Proteomes" id="UP001203687"/>
    </source>
</evidence>
<dbReference type="Gene3D" id="3.40.50.80">
    <property type="entry name" value="Nucleotide-binding domain of ferredoxin-NADP reductase (FNR) module"/>
    <property type="match status" value="1"/>
</dbReference>
<dbReference type="InterPro" id="IPR008254">
    <property type="entry name" value="Flavodoxin/NO_synth"/>
</dbReference>
<evidence type="ECO:0000259" key="4">
    <source>
        <dbReference type="PROSITE" id="PS51384"/>
    </source>
</evidence>
<feature type="domain" description="FAD-binding FR-type" evidence="4">
    <location>
        <begin position="495"/>
        <end position="592"/>
    </location>
</feature>
<dbReference type="InterPro" id="IPR001094">
    <property type="entry name" value="Flavdoxin-like"/>
</dbReference>
<feature type="domain" description="Flavodoxin-like" evidence="3">
    <location>
        <begin position="341"/>
        <end position="480"/>
    </location>
</feature>
<dbReference type="InterPro" id="IPR029039">
    <property type="entry name" value="Flavoprotein-like_sf"/>
</dbReference>
<protein>
    <submittedName>
        <fullName evidence="5">PepSY domain-containing protein</fullName>
    </submittedName>
</protein>
<dbReference type="InterPro" id="IPR017927">
    <property type="entry name" value="FAD-bd_FR_type"/>
</dbReference>
<comment type="caution">
    <text evidence="5">The sequence shown here is derived from an EMBL/GenBank/DDBJ whole genome shotgun (WGS) entry which is preliminary data.</text>
</comment>
<feature type="transmembrane region" description="Helical" evidence="2">
    <location>
        <begin position="170"/>
        <end position="193"/>
    </location>
</feature>
<feature type="transmembrane region" description="Helical" evidence="2">
    <location>
        <begin position="296"/>
        <end position="321"/>
    </location>
</feature>
<dbReference type="InterPro" id="IPR017938">
    <property type="entry name" value="Riboflavin_synthase-like_b-brl"/>
</dbReference>
<dbReference type="SUPFAM" id="SSF63380">
    <property type="entry name" value="Riboflavin synthase domain-like"/>
    <property type="match status" value="1"/>
</dbReference>
<dbReference type="SUPFAM" id="SSF52343">
    <property type="entry name" value="Ferredoxin reductase-like, C-terminal NADP-linked domain"/>
    <property type="match status" value="1"/>
</dbReference>
<sequence>MTMSIWRFSHFLLALISSVFIVLASVTGMILAFEPISNQLQSYGFNDEVTIATTIENLQGRYDEIITIETDENDFVVASVITKAGESETFYINPETGEKLGDLIEKAPLFSFATNLHRSLFLKSTGRFIVGLVSFFLVLMAISGIMLILKRQGGIRRYFSKVVNENFEQYYHVVFGRWFLIPILIVALTGVYLSLEKFSMLPETHLSHEYPETEDLAPDTISISDFEVFKTLKLADVNSLEFPFSEAVDDYFFIKLKNRELLVNQYSGAILSEQDYPLVTLLSQWSLFLHTGQGTILWSVVLFLVCVALLFFIYSGFAMTLNRRKKTKVSRNKFTKDTSEYIILVGSETGSTFSFASMFYEALIAQGKTVFMASMNTYTCYKEARHLFIFTSTYGEGDAPSNASKFEDLVKRTAQNHTIDYAVLGFGSLQYPDYCKYAEDVDMLLTSHQNFQQKLEVFKINNQSFDAFQNWIQQWEKAYGLTLQIKPPKVISDSKYTRQFRVVERTELNNDATFMLRLQPIKKVAFQSGDLLAFRPDDSQAERLYSIARIGDEVLLSIKKHEQGLCSFYLSQRDTGDVITATVQPNPEFHLSKSSNTILIANGTGIAPFLGMIHDSKTKKNRHLFLGLRTQQSLQLYSRYIDQALTNHHLKTSQVAFSQDTSAKVYVQDLIKQHDEFIANHLKNGGIVMICGSIVMQNQVFEVLDAILQARLNLSIQYFQSRSQIKTDCY</sequence>
<dbReference type="PRINTS" id="PR00369">
    <property type="entry name" value="FLAVODOXIN"/>
</dbReference>
<dbReference type="Gene3D" id="3.40.50.360">
    <property type="match status" value="1"/>
</dbReference>
<feature type="transmembrane region" description="Helical" evidence="2">
    <location>
        <begin position="12"/>
        <end position="33"/>
    </location>
</feature>
<dbReference type="Pfam" id="PF00175">
    <property type="entry name" value="NAD_binding_1"/>
    <property type="match status" value="1"/>
</dbReference>
<dbReference type="Pfam" id="PF00258">
    <property type="entry name" value="Flavodoxin_1"/>
    <property type="match status" value="1"/>
</dbReference>
<dbReference type="EMBL" id="JALPQF010000014">
    <property type="protein sequence ID" value="MCK8481653.1"/>
    <property type="molecule type" value="Genomic_DNA"/>
</dbReference>
<evidence type="ECO:0000256" key="2">
    <source>
        <dbReference type="SAM" id="Phobius"/>
    </source>
</evidence>
<dbReference type="PROSITE" id="PS50902">
    <property type="entry name" value="FLAVODOXIN_LIKE"/>
    <property type="match status" value="1"/>
</dbReference>
<dbReference type="Pfam" id="PF03929">
    <property type="entry name" value="PepSY_TM"/>
    <property type="match status" value="1"/>
</dbReference>
<dbReference type="RefSeq" id="WP_248413509.1">
    <property type="nucleotide sequence ID" value="NZ_JALPQF010000014.1"/>
</dbReference>
<reference evidence="5" key="1">
    <citation type="submission" date="2022-04" db="EMBL/GenBank/DDBJ databases">
        <authorList>
            <person name="Ren T."/>
        </authorList>
    </citation>
    <scope>NUCLEOTIDE SEQUENCE</scope>
    <source>
        <strain evidence="5">F63249</strain>
    </source>
</reference>
<dbReference type="Proteomes" id="UP001203687">
    <property type="component" value="Unassembled WGS sequence"/>
</dbReference>
<keyword evidence="2" id="KW-1133">Transmembrane helix</keyword>
<dbReference type="PANTHER" id="PTHR19384">
    <property type="entry name" value="NITRIC OXIDE SYNTHASE-RELATED"/>
    <property type="match status" value="1"/>
</dbReference>
<accession>A0ABT0HBC5</accession>
<feature type="transmembrane region" description="Helical" evidence="2">
    <location>
        <begin position="128"/>
        <end position="149"/>
    </location>
</feature>
<dbReference type="InterPro" id="IPR039261">
    <property type="entry name" value="FNR_nucleotide-bd"/>
</dbReference>
<dbReference type="PROSITE" id="PS51384">
    <property type="entry name" value="FAD_FR"/>
    <property type="match status" value="1"/>
</dbReference>
<evidence type="ECO:0000313" key="5">
    <source>
        <dbReference type="EMBL" id="MCK8481653.1"/>
    </source>
</evidence>
<dbReference type="SUPFAM" id="SSF52218">
    <property type="entry name" value="Flavoproteins"/>
    <property type="match status" value="1"/>
</dbReference>
<name>A0ABT0HBC5_9FLAO</name>
<keyword evidence="1" id="KW-0285">Flavoprotein</keyword>
<dbReference type="InterPro" id="IPR005625">
    <property type="entry name" value="PepSY-ass_TM"/>
</dbReference>
<keyword evidence="6" id="KW-1185">Reference proteome</keyword>
<organism evidence="5 6">
    <name type="scientific">Psychroserpens algicola</name>
    <dbReference type="NCBI Taxonomy" id="1719034"/>
    <lineage>
        <taxon>Bacteria</taxon>
        <taxon>Pseudomonadati</taxon>
        <taxon>Bacteroidota</taxon>
        <taxon>Flavobacteriia</taxon>
        <taxon>Flavobacteriales</taxon>
        <taxon>Flavobacteriaceae</taxon>
        <taxon>Psychroserpens</taxon>
    </lineage>
</organism>
<dbReference type="InterPro" id="IPR001433">
    <property type="entry name" value="OxRdtase_FAD/NAD-bd"/>
</dbReference>
<proteinExistence type="predicted"/>
<dbReference type="Gene3D" id="2.40.30.10">
    <property type="entry name" value="Translation factors"/>
    <property type="match status" value="1"/>
</dbReference>
<keyword evidence="2" id="KW-0472">Membrane</keyword>
<evidence type="ECO:0000256" key="1">
    <source>
        <dbReference type="ARBA" id="ARBA00022630"/>
    </source>
</evidence>